<dbReference type="GO" id="GO:0005886">
    <property type="term" value="C:plasma membrane"/>
    <property type="evidence" value="ECO:0007669"/>
    <property type="project" value="UniProtKB-SubCell"/>
</dbReference>
<dbReference type="KEGG" id="cprv:CYPRO_0153"/>
<dbReference type="AlphaFoldDB" id="A0A345UG39"/>
<dbReference type="GO" id="GO:0140359">
    <property type="term" value="F:ABC-type transporter activity"/>
    <property type="evidence" value="ECO:0007669"/>
    <property type="project" value="InterPro"/>
</dbReference>
<dbReference type="EMBL" id="CP027806">
    <property type="protein sequence ID" value="AXI99440.1"/>
    <property type="molecule type" value="Genomic_DNA"/>
</dbReference>
<accession>A0A345UG39</accession>
<keyword evidence="1" id="KW-0812">Transmembrane</keyword>
<gene>
    <name evidence="2" type="ORF">CYPRO_0153</name>
</gene>
<dbReference type="OrthoDB" id="6016419at2"/>
<feature type="transmembrane region" description="Helical" evidence="1">
    <location>
        <begin position="200"/>
        <end position="224"/>
    </location>
</feature>
<dbReference type="PANTHER" id="PTHR43471">
    <property type="entry name" value="ABC TRANSPORTER PERMEASE"/>
    <property type="match status" value="1"/>
</dbReference>
<dbReference type="RefSeq" id="WP_114982681.1">
    <property type="nucleotide sequence ID" value="NZ_CP027806.1"/>
</dbReference>
<feature type="transmembrane region" description="Helical" evidence="1">
    <location>
        <begin position="230"/>
        <end position="253"/>
    </location>
</feature>
<evidence type="ECO:0000313" key="3">
    <source>
        <dbReference type="Proteomes" id="UP000254808"/>
    </source>
</evidence>
<dbReference type="Proteomes" id="UP000254808">
    <property type="component" value="Chromosome"/>
</dbReference>
<feature type="transmembrane region" description="Helical" evidence="1">
    <location>
        <begin position="265"/>
        <end position="284"/>
    </location>
</feature>
<sequence>MNMRLLRHIIRFEAKMYAADKVVWTMLLLLVAVIGFSLYLGHERVEAQRDRIAGLQEEDRQFYAGKYEQLREIEAGAEFSGPWFQDPSNPLVLSAFRGAGRYVYLEPEPLALIAAGASDILPYYGRVTLVMSRPLRDNALENPFHQYLGRFDFAFVMTWLIPLIIIALSYNMLSREQELGTMKLLHAMPVSFQQILTGKVVFRFVLIAGATLAATLLFLFLFGVRWSADVAVLLLAMLLYIGFWFLLSALVNLAQKSSVFNAMSLTGLWILFLVVMPAVFNLIAESVHPVPSRVVWINGQRAIQQEVEADREQLVQAFFAEHPLEVDEADLPGYFEFWNNRLILTKTIAKKEEVLKETFDTQRSAQEALGSRLSLLSPAMLKNSFLVNLSGNGDARLRTLNDNMESFSAEWAAFFMPRFQNLQAVAADEFNNFPVP</sequence>
<proteinExistence type="predicted"/>
<keyword evidence="3" id="KW-1185">Reference proteome</keyword>
<feature type="transmembrane region" description="Helical" evidence="1">
    <location>
        <begin position="21"/>
        <end position="40"/>
    </location>
</feature>
<evidence type="ECO:0000256" key="1">
    <source>
        <dbReference type="SAM" id="Phobius"/>
    </source>
</evidence>
<evidence type="ECO:0000313" key="2">
    <source>
        <dbReference type="EMBL" id="AXI99440.1"/>
    </source>
</evidence>
<reference evidence="2 3" key="1">
    <citation type="submission" date="2018-03" db="EMBL/GenBank/DDBJ databases">
        <title>Phenotypic and genomic properties of Cyclonatronum proteinivorum gen. nov., sp. nov., a haloalkaliphilic bacteroidete from soda lakes possessing Na+-translocating rhodopsin.</title>
        <authorList>
            <person name="Toshchakov S.V."/>
            <person name="Korzhenkov A."/>
            <person name="Samarov N.I."/>
            <person name="Kublanov I.V."/>
            <person name="Muntyan M.S."/>
            <person name="Sorokin D.Y."/>
        </authorList>
    </citation>
    <scope>NUCLEOTIDE SEQUENCE [LARGE SCALE GENOMIC DNA]</scope>
    <source>
        <strain evidence="2 3">Omega</strain>
    </source>
</reference>
<dbReference type="Pfam" id="PF12679">
    <property type="entry name" value="ABC2_membrane_2"/>
    <property type="match status" value="1"/>
</dbReference>
<dbReference type="PANTHER" id="PTHR43471:SF14">
    <property type="entry name" value="ABC-2 TYPE TRANSPORT SYSTEM PERMEASE PROTEIN"/>
    <property type="match status" value="1"/>
</dbReference>
<feature type="transmembrane region" description="Helical" evidence="1">
    <location>
        <begin position="153"/>
        <end position="173"/>
    </location>
</feature>
<keyword evidence="1" id="KW-1133">Transmembrane helix</keyword>
<keyword evidence="1" id="KW-0472">Membrane</keyword>
<organism evidence="2 3">
    <name type="scientific">Cyclonatronum proteinivorum</name>
    <dbReference type="NCBI Taxonomy" id="1457365"/>
    <lineage>
        <taxon>Bacteria</taxon>
        <taxon>Pseudomonadati</taxon>
        <taxon>Balneolota</taxon>
        <taxon>Balneolia</taxon>
        <taxon>Balneolales</taxon>
        <taxon>Cyclonatronaceae</taxon>
        <taxon>Cyclonatronum</taxon>
    </lineage>
</organism>
<name>A0A345UG39_9BACT</name>
<protein>
    <submittedName>
        <fullName evidence="2">ABC-2 type transport system permease protein</fullName>
    </submittedName>
</protein>